<protein>
    <submittedName>
        <fullName evidence="1">Uncharacterized protein</fullName>
    </submittedName>
</protein>
<comment type="caution">
    <text evidence="1">The sequence shown here is derived from an EMBL/GenBank/DDBJ whole genome shotgun (WGS) entry which is preliminary data.</text>
</comment>
<dbReference type="Proteomes" id="UP000182486">
    <property type="component" value="Unassembled WGS sequence"/>
</dbReference>
<accession>A0A1K0F960</accession>
<organism evidence="1 2">
    <name type="scientific">Couchioplanes caeruleus subsp. caeruleus</name>
    <dbReference type="NCBI Taxonomy" id="56427"/>
    <lineage>
        <taxon>Bacteria</taxon>
        <taxon>Bacillati</taxon>
        <taxon>Actinomycetota</taxon>
        <taxon>Actinomycetes</taxon>
        <taxon>Micromonosporales</taxon>
        <taxon>Micromonosporaceae</taxon>
        <taxon>Couchioplanes</taxon>
    </lineage>
</organism>
<evidence type="ECO:0000313" key="1">
    <source>
        <dbReference type="EMBL" id="OJF09389.1"/>
    </source>
</evidence>
<name>A0A1K0F960_9ACTN</name>
<reference evidence="1 2" key="1">
    <citation type="submission" date="2016-09" db="EMBL/GenBank/DDBJ databases">
        <title>Couchioplanes caeruleus draft genome sequence.</title>
        <authorList>
            <person name="Sheehan J."/>
            <person name="Caffrey P."/>
        </authorList>
    </citation>
    <scope>NUCLEOTIDE SEQUENCE [LARGE SCALE GENOMIC DNA]</scope>
    <source>
        <strain evidence="1 2">DSM 43634</strain>
    </source>
</reference>
<keyword evidence="2" id="KW-1185">Reference proteome</keyword>
<sequence length="71" mass="7939">MLLVHHLAAHFVGEGVHSCQFCLGYCLRFADRVLQGFALGRCEAGQELVFGGSRCGIWSARWVQGIDCLRW</sequence>
<proteinExistence type="predicted"/>
<dbReference type="AlphaFoldDB" id="A0A1K0F960"/>
<dbReference type="EMBL" id="MEIA01000574">
    <property type="protein sequence ID" value="OJF09389.1"/>
    <property type="molecule type" value="Genomic_DNA"/>
</dbReference>
<gene>
    <name evidence="1" type="ORF">BG844_37850</name>
</gene>
<evidence type="ECO:0000313" key="2">
    <source>
        <dbReference type="Proteomes" id="UP000182486"/>
    </source>
</evidence>